<feature type="domain" description="DUF4399" evidence="2">
    <location>
        <begin position="39"/>
        <end position="128"/>
    </location>
</feature>
<gene>
    <name evidence="3" type="ORF">SHI21_03845</name>
</gene>
<dbReference type="Pfam" id="PF14347">
    <property type="entry name" value="DUF4399"/>
    <property type="match status" value="1"/>
</dbReference>
<feature type="chain" id="PRO_5047062469" evidence="1">
    <location>
        <begin position="18"/>
        <end position="128"/>
    </location>
</feature>
<sequence>MKLFIFALALTMSQAFAAESKMHFVKPADNAIVAETFDVEFTVDGMTVEKAGVMKKGTGHHHLIIDGEPVAKGKIVPKDATHLHFGDGATHTSLTLKPGKHTLTLQFADGSHISLGPDYAKTITVTVR</sequence>
<evidence type="ECO:0000256" key="1">
    <source>
        <dbReference type="SAM" id="SignalP"/>
    </source>
</evidence>
<dbReference type="EMBL" id="JAYGJQ010000001">
    <property type="protein sequence ID" value="MEA9355315.1"/>
    <property type="molecule type" value="Genomic_DNA"/>
</dbReference>
<dbReference type="Proteomes" id="UP001302274">
    <property type="component" value="Unassembled WGS sequence"/>
</dbReference>
<keyword evidence="4" id="KW-1185">Reference proteome</keyword>
<organism evidence="3 4">
    <name type="scientific">Bacteriovorax antarcticus</name>
    <dbReference type="NCBI Taxonomy" id="3088717"/>
    <lineage>
        <taxon>Bacteria</taxon>
        <taxon>Pseudomonadati</taxon>
        <taxon>Bdellovibrionota</taxon>
        <taxon>Bacteriovoracia</taxon>
        <taxon>Bacteriovoracales</taxon>
        <taxon>Bacteriovoracaceae</taxon>
        <taxon>Bacteriovorax</taxon>
    </lineage>
</organism>
<protein>
    <submittedName>
        <fullName evidence="3">DUF4399 domain-containing protein</fullName>
    </submittedName>
</protein>
<accession>A0ABU5VQJ7</accession>
<reference evidence="3 4" key="1">
    <citation type="submission" date="2023-11" db="EMBL/GenBank/DDBJ databases">
        <title>A Novel Polar Bacteriovorax (B. antarcticus) Isolated from the Biocrust in Antarctica.</title>
        <authorList>
            <person name="Mun W."/>
            <person name="Choi S.Y."/>
            <person name="Mitchell R.J."/>
        </authorList>
    </citation>
    <scope>NUCLEOTIDE SEQUENCE [LARGE SCALE GENOMIC DNA]</scope>
    <source>
        <strain evidence="3 4">PP10</strain>
    </source>
</reference>
<comment type="caution">
    <text evidence="3">The sequence shown here is derived from an EMBL/GenBank/DDBJ whole genome shotgun (WGS) entry which is preliminary data.</text>
</comment>
<feature type="signal peptide" evidence="1">
    <location>
        <begin position="1"/>
        <end position="17"/>
    </location>
</feature>
<name>A0ABU5VQJ7_9BACT</name>
<dbReference type="RefSeq" id="WP_323574802.1">
    <property type="nucleotide sequence ID" value="NZ_JAYGJQ010000001.1"/>
</dbReference>
<dbReference type="InterPro" id="IPR025512">
    <property type="entry name" value="DUF4399"/>
</dbReference>
<evidence type="ECO:0000313" key="4">
    <source>
        <dbReference type="Proteomes" id="UP001302274"/>
    </source>
</evidence>
<keyword evidence="1" id="KW-0732">Signal</keyword>
<evidence type="ECO:0000259" key="2">
    <source>
        <dbReference type="Pfam" id="PF14347"/>
    </source>
</evidence>
<proteinExistence type="predicted"/>
<evidence type="ECO:0000313" key="3">
    <source>
        <dbReference type="EMBL" id="MEA9355315.1"/>
    </source>
</evidence>